<gene>
    <name evidence="2" type="ORF">LUZ62_053993</name>
</gene>
<reference evidence="2" key="1">
    <citation type="submission" date="2022-08" db="EMBL/GenBank/DDBJ databases">
        <authorList>
            <person name="Marques A."/>
        </authorList>
    </citation>
    <scope>NUCLEOTIDE SEQUENCE</scope>
    <source>
        <strain evidence="2">RhyPub2mFocal</strain>
        <tissue evidence="2">Leaves</tissue>
    </source>
</reference>
<dbReference type="EMBL" id="JAMFTS010000003">
    <property type="protein sequence ID" value="KAJ4769736.1"/>
    <property type="molecule type" value="Genomic_DNA"/>
</dbReference>
<accession>A0AAV8DU26</accession>
<comment type="caution">
    <text evidence="2">The sequence shown here is derived from an EMBL/GenBank/DDBJ whole genome shotgun (WGS) entry which is preliminary data.</text>
</comment>
<evidence type="ECO:0000313" key="3">
    <source>
        <dbReference type="Proteomes" id="UP001140206"/>
    </source>
</evidence>
<protein>
    <submittedName>
        <fullName evidence="2">Ribonuclease H-like superfamily protein</fullName>
    </submittedName>
</protein>
<proteinExistence type="predicted"/>
<dbReference type="AlphaFoldDB" id="A0AAV8DU26"/>
<dbReference type="Proteomes" id="UP001140206">
    <property type="component" value="Chromosome 3"/>
</dbReference>
<name>A0AAV8DU26_9POAL</name>
<evidence type="ECO:0000259" key="1">
    <source>
        <dbReference type="Pfam" id="PF13966"/>
    </source>
</evidence>
<evidence type="ECO:0000313" key="2">
    <source>
        <dbReference type="EMBL" id="KAJ4769736.1"/>
    </source>
</evidence>
<organism evidence="2 3">
    <name type="scientific">Rhynchospora pubera</name>
    <dbReference type="NCBI Taxonomy" id="906938"/>
    <lineage>
        <taxon>Eukaryota</taxon>
        <taxon>Viridiplantae</taxon>
        <taxon>Streptophyta</taxon>
        <taxon>Embryophyta</taxon>
        <taxon>Tracheophyta</taxon>
        <taxon>Spermatophyta</taxon>
        <taxon>Magnoliopsida</taxon>
        <taxon>Liliopsida</taxon>
        <taxon>Poales</taxon>
        <taxon>Cyperaceae</taxon>
        <taxon>Cyperoideae</taxon>
        <taxon>Rhynchosporeae</taxon>
        <taxon>Rhynchospora</taxon>
    </lineage>
</organism>
<feature type="domain" description="Reverse transcriptase zinc-binding" evidence="1">
    <location>
        <begin position="167"/>
        <end position="252"/>
    </location>
</feature>
<sequence length="325" mass="37903">MCLPKAYGGFGLINLKLQNISLLIRWIWWLYKQPASLWTCIAKQLYAKRDHNIPPLAWNAQGSFFWNDIFNLRLYFQLSTKSVVTSGSNTLLWYDNWGGNIFAFYGFENSMLPCKNITLKRARSRLYSLFASPLTAVQAEKLALVSLLPNSSTPDTLFWRWRTDATYSASSLYKCLVSAGKISFHFLMLWKVKVPPSIRHFLVFLAHGRIMTQDQLQKRHINFAPRCHMCREQILETQFHLFCDCTFAKAIWCMLNVDRTVYSSILSALSALCSHQQSLHGIYIAVTLWGLWIERNNRVFRNQRRNIQGVHNWIVHEATLFLKYC</sequence>
<dbReference type="PANTHER" id="PTHR33116">
    <property type="entry name" value="REVERSE TRANSCRIPTASE ZINC-BINDING DOMAIN-CONTAINING PROTEIN-RELATED-RELATED"/>
    <property type="match status" value="1"/>
</dbReference>
<dbReference type="Pfam" id="PF13966">
    <property type="entry name" value="zf-RVT"/>
    <property type="match status" value="1"/>
</dbReference>
<dbReference type="InterPro" id="IPR026960">
    <property type="entry name" value="RVT-Znf"/>
</dbReference>
<dbReference type="PANTHER" id="PTHR33116:SF78">
    <property type="entry name" value="OS12G0587133 PROTEIN"/>
    <property type="match status" value="1"/>
</dbReference>
<keyword evidence="3" id="KW-1185">Reference proteome</keyword>